<protein>
    <submittedName>
        <fullName evidence="1">Uncharacterized protein</fullName>
    </submittedName>
</protein>
<accession>A0A0F9AIK1</accession>
<sequence>MRRILTVLIIAALITGCSWGKRLSPGWAGEQKPFTPEQRVEQLTLDVENRLRKLQKRYDVLIVQVQKLADREFIRQGVKDLETLKKLGRLDG</sequence>
<reference evidence="1" key="1">
    <citation type="journal article" date="2015" name="Nature">
        <title>Complex archaea that bridge the gap between prokaryotes and eukaryotes.</title>
        <authorList>
            <person name="Spang A."/>
            <person name="Saw J.H."/>
            <person name="Jorgensen S.L."/>
            <person name="Zaremba-Niedzwiedzka K."/>
            <person name="Martijn J."/>
            <person name="Lind A.E."/>
            <person name="van Eijk R."/>
            <person name="Schleper C."/>
            <person name="Guy L."/>
            <person name="Ettema T.J."/>
        </authorList>
    </citation>
    <scope>NUCLEOTIDE SEQUENCE</scope>
</reference>
<organism evidence="1">
    <name type="scientific">marine sediment metagenome</name>
    <dbReference type="NCBI Taxonomy" id="412755"/>
    <lineage>
        <taxon>unclassified sequences</taxon>
        <taxon>metagenomes</taxon>
        <taxon>ecological metagenomes</taxon>
    </lineage>
</organism>
<comment type="caution">
    <text evidence="1">The sequence shown here is derived from an EMBL/GenBank/DDBJ whole genome shotgun (WGS) entry which is preliminary data.</text>
</comment>
<gene>
    <name evidence="1" type="ORF">LCGC14_2645710</name>
</gene>
<name>A0A0F9AIK1_9ZZZZ</name>
<dbReference type="EMBL" id="LAZR01045748">
    <property type="protein sequence ID" value="KKK98140.1"/>
    <property type="molecule type" value="Genomic_DNA"/>
</dbReference>
<dbReference type="PROSITE" id="PS51257">
    <property type="entry name" value="PROKAR_LIPOPROTEIN"/>
    <property type="match status" value="1"/>
</dbReference>
<evidence type="ECO:0000313" key="1">
    <source>
        <dbReference type="EMBL" id="KKK98140.1"/>
    </source>
</evidence>
<proteinExistence type="predicted"/>
<dbReference type="AlphaFoldDB" id="A0A0F9AIK1"/>